<dbReference type="InterPro" id="IPR001387">
    <property type="entry name" value="Cro/C1-type_HTH"/>
</dbReference>
<gene>
    <name evidence="1" type="ORF">GCM10007231_13120</name>
</gene>
<evidence type="ECO:0000313" key="2">
    <source>
        <dbReference type="Proteomes" id="UP000630594"/>
    </source>
</evidence>
<sequence>MPNARGETKYGPQPIRVVLFERGVPGSEFADQIGINRLHVSKVNRGHIIPSQAYIDAACDALALPADRLFSQEALNASYYRGVKR</sequence>
<dbReference type="CDD" id="cd00093">
    <property type="entry name" value="HTH_XRE"/>
    <property type="match status" value="1"/>
</dbReference>
<proteinExistence type="predicted"/>
<dbReference type="InterPro" id="IPR010982">
    <property type="entry name" value="Lambda_DNA-bd_dom_sf"/>
</dbReference>
<dbReference type="Gene3D" id="1.10.260.40">
    <property type="entry name" value="lambda repressor-like DNA-binding domains"/>
    <property type="match status" value="1"/>
</dbReference>
<comment type="caution">
    <text evidence="1">The sequence shown here is derived from an EMBL/GenBank/DDBJ whole genome shotgun (WGS) entry which is preliminary data.</text>
</comment>
<evidence type="ECO:0000313" key="1">
    <source>
        <dbReference type="EMBL" id="GGD15488.1"/>
    </source>
</evidence>
<dbReference type="Proteomes" id="UP000630594">
    <property type="component" value="Unassembled WGS sequence"/>
</dbReference>
<dbReference type="EMBL" id="BMCK01000002">
    <property type="protein sequence ID" value="GGD15488.1"/>
    <property type="molecule type" value="Genomic_DNA"/>
</dbReference>
<reference evidence="2" key="1">
    <citation type="journal article" date="2019" name="Int. J. Syst. Evol. Microbiol.">
        <title>The Global Catalogue of Microorganisms (GCM) 10K type strain sequencing project: providing services to taxonomists for standard genome sequencing and annotation.</title>
        <authorList>
            <consortium name="The Broad Institute Genomics Platform"/>
            <consortium name="The Broad Institute Genome Sequencing Center for Infectious Disease"/>
            <person name="Wu L."/>
            <person name="Ma J."/>
        </authorList>
    </citation>
    <scope>NUCLEOTIDE SEQUENCE [LARGE SCALE GENOMIC DNA]</scope>
    <source>
        <strain evidence="2">CCM 7403</strain>
    </source>
</reference>
<organism evidence="1 2">
    <name type="scientific">Nocardioides daphniae</name>
    <dbReference type="NCBI Taxonomy" id="402297"/>
    <lineage>
        <taxon>Bacteria</taxon>
        <taxon>Bacillati</taxon>
        <taxon>Actinomycetota</taxon>
        <taxon>Actinomycetes</taxon>
        <taxon>Propionibacteriales</taxon>
        <taxon>Nocardioidaceae</taxon>
        <taxon>Nocardioides</taxon>
    </lineage>
</organism>
<evidence type="ECO:0008006" key="3">
    <source>
        <dbReference type="Google" id="ProtNLM"/>
    </source>
</evidence>
<name>A0ABQ1Q6J5_9ACTN</name>
<dbReference type="SUPFAM" id="SSF47413">
    <property type="entry name" value="lambda repressor-like DNA-binding domains"/>
    <property type="match status" value="1"/>
</dbReference>
<accession>A0ABQ1Q6J5</accession>
<keyword evidence="2" id="KW-1185">Reference proteome</keyword>
<protein>
    <recommendedName>
        <fullName evidence="3">XRE family transcriptional regulator</fullName>
    </recommendedName>
</protein>